<keyword evidence="6" id="KW-1185">Reference proteome</keyword>
<dbReference type="InterPro" id="IPR054491">
    <property type="entry name" value="MGH1-like_GH"/>
</dbReference>
<evidence type="ECO:0000313" key="6">
    <source>
        <dbReference type="Proteomes" id="UP000256977"/>
    </source>
</evidence>
<dbReference type="GO" id="GO:0009311">
    <property type="term" value="P:oligosaccharide metabolic process"/>
    <property type="evidence" value="ECO:0007669"/>
    <property type="project" value="InterPro"/>
</dbReference>
<evidence type="ECO:0000256" key="3">
    <source>
        <dbReference type="ARBA" id="ARBA00023295"/>
    </source>
</evidence>
<dbReference type="InterPro" id="IPR004888">
    <property type="entry name" value="Glycoside_hydrolase_63"/>
</dbReference>
<evidence type="ECO:0000259" key="4">
    <source>
        <dbReference type="Pfam" id="PF22422"/>
    </source>
</evidence>
<dbReference type="OrthoDB" id="9798687at2"/>
<dbReference type="GO" id="GO:0004573">
    <property type="term" value="F:Glc3Man9GlcNAc2 oligosaccharide glucosidase activity"/>
    <property type="evidence" value="ECO:0007669"/>
    <property type="project" value="InterPro"/>
</dbReference>
<dbReference type="PANTHER" id="PTHR10412">
    <property type="entry name" value="MANNOSYL-OLIGOSACCHARIDE GLUCOSIDASE"/>
    <property type="match status" value="1"/>
</dbReference>
<dbReference type="Proteomes" id="UP000256977">
    <property type="component" value="Unassembled WGS sequence"/>
</dbReference>
<dbReference type="GO" id="GO:0006487">
    <property type="term" value="P:protein N-linked glycosylation"/>
    <property type="evidence" value="ECO:0007669"/>
    <property type="project" value="TreeGrafter"/>
</dbReference>
<comment type="similarity">
    <text evidence="1">Belongs to the glycosyl hydrolase 63 family.</text>
</comment>
<dbReference type="Pfam" id="PF22422">
    <property type="entry name" value="MGH1-like_GH"/>
    <property type="match status" value="1"/>
</dbReference>
<evidence type="ECO:0000256" key="2">
    <source>
        <dbReference type="ARBA" id="ARBA00022801"/>
    </source>
</evidence>
<dbReference type="InterPro" id="IPR012341">
    <property type="entry name" value="6hp_glycosidase-like_sf"/>
</dbReference>
<protein>
    <submittedName>
        <fullName evidence="5">Trehalase</fullName>
    </submittedName>
</protein>
<keyword evidence="3" id="KW-0326">Glycosidase</keyword>
<feature type="domain" description="Mannosylglycerate hydrolase MGH1-like glycoside hydrolase" evidence="4">
    <location>
        <begin position="262"/>
        <end position="568"/>
    </location>
</feature>
<reference evidence="5 6" key="1">
    <citation type="submission" date="2018-07" db="EMBL/GenBank/DDBJ databases">
        <title>Genomic Encyclopedia of Type Strains, Phase III (KMG-III): the genomes of soil and plant-associated and newly described type strains.</title>
        <authorList>
            <person name="Whitman W."/>
        </authorList>
    </citation>
    <scope>NUCLEOTIDE SEQUENCE [LARGE SCALE GENOMIC DNA]</scope>
    <source>
        <strain evidence="5 6">CECT 7287</strain>
    </source>
</reference>
<dbReference type="InterPro" id="IPR008928">
    <property type="entry name" value="6-hairpin_glycosidase_sf"/>
</dbReference>
<dbReference type="AlphaFoldDB" id="A0A3D9KGM4"/>
<evidence type="ECO:0000256" key="1">
    <source>
        <dbReference type="ARBA" id="ARBA00010833"/>
    </source>
</evidence>
<sequence length="581" mass="65579">MNFDLNIVPFSRRESFLAISLLPKADNRGQGLYLRTVRGGDDKFDEAFRIELIDADGAAIAFTAEASPERIRLYAEGGSAQGLAAAESAQGQAAAEICLPDGRTARFRAEGCGIRLTFRTSAYDYAYEAADGCWEVNSFTHECRFMLSSLAGAMRTEVPWDKIKSSRIVAEFVPDQQTGVAEFAIEEFRTVWEPGRVWEPFAAAVKRVREEFAGWLENSLPGPERLQAGRELAAYITWSCLVPAEGCLTRPAMYMSKNWMTNIWSWDHCFNAMALVRSNPKLAWDQFMIFFDRQDESGLIPDFINDKFELWNCNKPPIHGWTLAWMMQRTDFIKEAQLREVYGPLAKWTKWWFRYRDGDGDGIPQYNHGNDSGWDNSTAFNNGIPVESPDLAAFLILQTELLAEIAGLLGLAEESTEWRRLAEETLDKMLAHFWKGDRFIACRSGTHEPSEGDTLLLFVPILLGRRLPDPVREALLAGLRDENRFLTANGWATESVNSPFYSPDGYWRGPIWAPSTMLLVEGAAAAGDRELAREVARRFCDMLNRSGMAENFDAITGEGLRDRAFTWTSSVFLILANEYLN</sequence>
<dbReference type="Gene3D" id="1.50.10.10">
    <property type="match status" value="1"/>
</dbReference>
<comment type="caution">
    <text evidence="5">The sequence shown here is derived from an EMBL/GenBank/DDBJ whole genome shotgun (WGS) entry which is preliminary data.</text>
</comment>
<accession>A0A3D9KGM4</accession>
<dbReference type="PANTHER" id="PTHR10412:SF11">
    <property type="entry name" value="MANNOSYL-OLIGOSACCHARIDE GLUCOSIDASE"/>
    <property type="match status" value="1"/>
</dbReference>
<evidence type="ECO:0000313" key="5">
    <source>
        <dbReference type="EMBL" id="RED85440.1"/>
    </source>
</evidence>
<dbReference type="EMBL" id="QRDZ01000004">
    <property type="protein sequence ID" value="RED85440.1"/>
    <property type="molecule type" value="Genomic_DNA"/>
</dbReference>
<dbReference type="RefSeq" id="WP_116059864.1">
    <property type="nucleotide sequence ID" value="NZ_QRDZ01000004.1"/>
</dbReference>
<keyword evidence="2" id="KW-0378">Hydrolase</keyword>
<organism evidence="5 6">
    <name type="scientific">Cohnella phaseoli</name>
    <dbReference type="NCBI Taxonomy" id="456490"/>
    <lineage>
        <taxon>Bacteria</taxon>
        <taxon>Bacillati</taxon>
        <taxon>Bacillota</taxon>
        <taxon>Bacilli</taxon>
        <taxon>Bacillales</taxon>
        <taxon>Paenibacillaceae</taxon>
        <taxon>Cohnella</taxon>
    </lineage>
</organism>
<name>A0A3D9KGM4_9BACL</name>
<dbReference type="SUPFAM" id="SSF48208">
    <property type="entry name" value="Six-hairpin glycosidases"/>
    <property type="match status" value="1"/>
</dbReference>
<proteinExistence type="inferred from homology"/>
<gene>
    <name evidence="5" type="ORF">DFP98_104145</name>
</gene>